<dbReference type="InterPro" id="IPR036871">
    <property type="entry name" value="PX_dom_sf"/>
</dbReference>
<dbReference type="GO" id="GO:0008270">
    <property type="term" value="F:zinc ion binding"/>
    <property type="evidence" value="ECO:0007669"/>
    <property type="project" value="UniProtKB-KW"/>
</dbReference>
<dbReference type="EMBL" id="RCML01000064">
    <property type="protein sequence ID" value="KAG2994090.1"/>
    <property type="molecule type" value="Genomic_DNA"/>
</dbReference>
<evidence type="ECO:0000313" key="4">
    <source>
        <dbReference type="EMBL" id="KAG2950574.1"/>
    </source>
</evidence>
<dbReference type="OrthoDB" id="4348522at2759"/>
<keyword evidence="9" id="KW-1185">Reference proteome</keyword>
<dbReference type="EMBL" id="RCMV01000016">
    <property type="protein sequence ID" value="KAG3228404.1"/>
    <property type="molecule type" value="Genomic_DNA"/>
</dbReference>
<dbReference type="Proteomes" id="UP000760860">
    <property type="component" value="Unassembled WGS sequence"/>
</dbReference>
<evidence type="ECO:0000313" key="8">
    <source>
        <dbReference type="EMBL" id="RAW23355.1"/>
    </source>
</evidence>
<dbReference type="EMBL" id="RCMG01000072">
    <property type="protein sequence ID" value="KAG2864806.1"/>
    <property type="molecule type" value="Genomic_DNA"/>
</dbReference>
<evidence type="ECO:0000256" key="1">
    <source>
        <dbReference type="PROSITE-ProRule" id="PRU00175"/>
    </source>
</evidence>
<keyword evidence="1" id="KW-0479">Metal-binding</keyword>
<dbReference type="PANTHER" id="PTHR22765:SF411">
    <property type="entry name" value="OS02G0248440 PROTEIN"/>
    <property type="match status" value="1"/>
</dbReference>
<dbReference type="Proteomes" id="UP000697107">
    <property type="component" value="Unassembled WGS sequence"/>
</dbReference>
<reference evidence="7" key="3">
    <citation type="submission" date="2021-01" db="EMBL/GenBank/DDBJ databases">
        <title>Phytophthora aleatoria, a newly-described species from Pinus radiata is distinct from Phytophthora cactorum isolates based on comparative genomics.</title>
        <authorList>
            <person name="Mcdougal R."/>
            <person name="Panda P."/>
            <person name="Williams N."/>
            <person name="Studholme D.J."/>
        </authorList>
    </citation>
    <scope>NUCLEOTIDE SEQUENCE</scope>
    <source>
        <strain evidence="7">NZFS 3830</strain>
    </source>
</reference>
<organism evidence="8 9">
    <name type="scientific">Phytophthora cactorum</name>
    <dbReference type="NCBI Taxonomy" id="29920"/>
    <lineage>
        <taxon>Eukaryota</taxon>
        <taxon>Sar</taxon>
        <taxon>Stramenopiles</taxon>
        <taxon>Oomycota</taxon>
        <taxon>Peronosporomycetes</taxon>
        <taxon>Peronosporales</taxon>
        <taxon>Peronosporaceae</taxon>
        <taxon>Phytophthora</taxon>
    </lineage>
</organism>
<evidence type="ECO:0000313" key="6">
    <source>
        <dbReference type="EMBL" id="KAG3228404.1"/>
    </source>
</evidence>
<dbReference type="EMBL" id="JAENGZ010001530">
    <property type="protein sequence ID" value="KAG6947547.1"/>
    <property type="molecule type" value="Genomic_DNA"/>
</dbReference>
<evidence type="ECO:0000313" key="3">
    <source>
        <dbReference type="EMBL" id="KAG2864806.1"/>
    </source>
</evidence>
<dbReference type="VEuPathDB" id="FungiDB:PC110_g20212"/>
<dbReference type="InterPro" id="IPR013083">
    <property type="entry name" value="Znf_RING/FYVE/PHD"/>
</dbReference>
<dbReference type="GO" id="GO:0006511">
    <property type="term" value="P:ubiquitin-dependent protein catabolic process"/>
    <property type="evidence" value="ECO:0007669"/>
    <property type="project" value="TreeGrafter"/>
</dbReference>
<dbReference type="Proteomes" id="UP000688947">
    <property type="component" value="Unassembled WGS sequence"/>
</dbReference>
<dbReference type="Proteomes" id="UP000251314">
    <property type="component" value="Unassembled WGS sequence"/>
</dbReference>
<accession>A0A329RF67</accession>
<dbReference type="PANTHER" id="PTHR22765">
    <property type="entry name" value="RING FINGER AND PROTEASE ASSOCIATED DOMAIN-CONTAINING"/>
    <property type="match status" value="1"/>
</dbReference>
<evidence type="ECO:0000313" key="9">
    <source>
        <dbReference type="Proteomes" id="UP000251314"/>
    </source>
</evidence>
<dbReference type="GO" id="GO:0061630">
    <property type="term" value="F:ubiquitin protein ligase activity"/>
    <property type="evidence" value="ECO:0007669"/>
    <property type="project" value="TreeGrafter"/>
</dbReference>
<keyword evidence="1" id="KW-0863">Zinc-finger</keyword>
<dbReference type="Pfam" id="PF13639">
    <property type="entry name" value="zf-RING_2"/>
    <property type="match status" value="1"/>
</dbReference>
<dbReference type="InterPro" id="IPR051826">
    <property type="entry name" value="E3_ubiquitin-ligase_domain"/>
</dbReference>
<proteinExistence type="predicted"/>
<dbReference type="Proteomes" id="UP000736787">
    <property type="component" value="Unassembled WGS sequence"/>
</dbReference>
<dbReference type="InterPro" id="IPR001841">
    <property type="entry name" value="Znf_RING"/>
</dbReference>
<dbReference type="GO" id="GO:0035091">
    <property type="term" value="F:phosphatidylinositol binding"/>
    <property type="evidence" value="ECO:0007669"/>
    <property type="project" value="InterPro"/>
</dbReference>
<evidence type="ECO:0000259" key="2">
    <source>
        <dbReference type="PROSITE" id="PS50089"/>
    </source>
</evidence>
<name>A0A329RF67_9STRA</name>
<gene>
    <name evidence="7" type="ORF">JG687_00016035</name>
    <name evidence="8" type="ORF">PC110_g20212</name>
    <name evidence="3" type="ORF">PC113_g4279</name>
    <name evidence="4" type="ORF">PC117_g4360</name>
    <name evidence="5" type="ORF">PC118_g3657</name>
    <name evidence="6" type="ORF">PC129_g1041</name>
</gene>
<dbReference type="Proteomes" id="UP000735874">
    <property type="component" value="Unassembled WGS sequence"/>
</dbReference>
<dbReference type="EMBL" id="RCMK01000068">
    <property type="protein sequence ID" value="KAG2950574.1"/>
    <property type="molecule type" value="Genomic_DNA"/>
</dbReference>
<sequence length="297" mass="33294">MNYGPIVQFPLGQAPPLSASAIKMLRRAVPQQLPLQFQVGITTVKKDFVVYNCNVSSVTTNNSWSVSYRYSEFAAFIKKVTSQCTCQSGKCSGSCEAIREFLWACFPQKRLTILSKSPRTITDRRNKFETVIEYLLRCVLLPGSAMKCAHTRRNLPTNLFKFLGAQNDADTRSLLQVFVDNYQGATASKCCESECRDSSHSSASTVDSIETAQCMICLDEVADGGCCYGPTSSIVLPCQHTFHRECIFEWLLFQFHCPLCRARVGPPAVASYCRVKNHTFQWWLSKFDENPLGIKLA</sequence>
<dbReference type="Gene3D" id="3.30.40.10">
    <property type="entry name" value="Zinc/RING finger domain, C3HC4 (zinc finger)"/>
    <property type="match status" value="1"/>
</dbReference>
<evidence type="ECO:0000313" key="7">
    <source>
        <dbReference type="EMBL" id="KAG6947547.1"/>
    </source>
</evidence>
<evidence type="ECO:0000313" key="5">
    <source>
        <dbReference type="EMBL" id="KAG2994090.1"/>
    </source>
</evidence>
<dbReference type="EMBL" id="MJFZ01001076">
    <property type="protein sequence ID" value="RAW23355.1"/>
    <property type="molecule type" value="Genomic_DNA"/>
</dbReference>
<comment type="caution">
    <text evidence="8">The sequence shown here is derived from an EMBL/GenBank/DDBJ whole genome shotgun (WGS) entry which is preliminary data.</text>
</comment>
<dbReference type="SUPFAM" id="SSF57850">
    <property type="entry name" value="RING/U-box"/>
    <property type="match status" value="1"/>
</dbReference>
<dbReference type="PROSITE" id="PS50089">
    <property type="entry name" value="ZF_RING_2"/>
    <property type="match status" value="1"/>
</dbReference>
<keyword evidence="1" id="KW-0862">Zinc</keyword>
<dbReference type="SMART" id="SM00184">
    <property type="entry name" value="RING"/>
    <property type="match status" value="1"/>
</dbReference>
<dbReference type="SUPFAM" id="SSF64268">
    <property type="entry name" value="PX domain"/>
    <property type="match status" value="1"/>
</dbReference>
<reference evidence="8 9" key="1">
    <citation type="submission" date="2018-01" db="EMBL/GenBank/DDBJ databases">
        <title>Draft genome of the strawberry crown rot pathogen Phytophthora cactorum.</title>
        <authorList>
            <person name="Armitage A.D."/>
            <person name="Lysoe E."/>
            <person name="Nellist C.F."/>
            <person name="Harrison R.J."/>
            <person name="Brurberg M.B."/>
        </authorList>
    </citation>
    <scope>NUCLEOTIDE SEQUENCE [LARGE SCALE GENOMIC DNA]</scope>
    <source>
        <strain evidence="8 9">10300</strain>
    </source>
</reference>
<dbReference type="AlphaFoldDB" id="A0A329RF67"/>
<dbReference type="STRING" id="29920.A0A329RF67"/>
<feature type="domain" description="RING-type" evidence="2">
    <location>
        <begin position="214"/>
        <end position="261"/>
    </location>
</feature>
<reference evidence="3" key="2">
    <citation type="submission" date="2018-10" db="EMBL/GenBank/DDBJ databases">
        <title>Effector identification in a new, highly contiguous assembly of the strawberry crown rot pathogen Phytophthora cactorum.</title>
        <authorList>
            <person name="Armitage A.D."/>
            <person name="Nellist C.F."/>
            <person name="Bates H."/>
            <person name="Vickerstaff R.J."/>
            <person name="Harrison R.J."/>
        </authorList>
    </citation>
    <scope>NUCLEOTIDE SEQUENCE</scope>
    <source>
        <strain evidence="3">15-7</strain>
        <strain evidence="4">4040</strain>
        <strain evidence="5">P415</strain>
        <strain evidence="6">P421</strain>
    </source>
</reference>
<dbReference type="Gene3D" id="3.30.1520.10">
    <property type="entry name" value="Phox-like domain"/>
    <property type="match status" value="1"/>
</dbReference>
<protein>
    <recommendedName>
        <fullName evidence="2">RING-type domain-containing protein</fullName>
    </recommendedName>
</protein>